<evidence type="ECO:0000256" key="8">
    <source>
        <dbReference type="SAM" id="Phobius"/>
    </source>
</evidence>
<protein>
    <recommendedName>
        <fullName evidence="11">Succinate dehydrogenase subunit C</fullName>
    </recommendedName>
</protein>
<evidence type="ECO:0000313" key="10">
    <source>
        <dbReference type="Proteomes" id="UP000594121"/>
    </source>
</evidence>
<dbReference type="GeneID" id="59148584"/>
<keyword evidence="3 8" id="KW-0812">Transmembrane</keyword>
<dbReference type="AlphaFoldDB" id="A0A7L9FK86"/>
<evidence type="ECO:0000256" key="3">
    <source>
        <dbReference type="ARBA" id="ARBA00022692"/>
    </source>
</evidence>
<organism evidence="9 10">
    <name type="scientific">Infirmifilum lucidum</name>
    <dbReference type="NCBI Taxonomy" id="2776706"/>
    <lineage>
        <taxon>Archaea</taxon>
        <taxon>Thermoproteota</taxon>
        <taxon>Thermoprotei</taxon>
        <taxon>Thermofilales</taxon>
        <taxon>Thermofilaceae</taxon>
        <taxon>Infirmifilum</taxon>
    </lineage>
</organism>
<evidence type="ECO:0000256" key="4">
    <source>
        <dbReference type="ARBA" id="ARBA00022723"/>
    </source>
</evidence>
<dbReference type="GO" id="GO:0016020">
    <property type="term" value="C:membrane"/>
    <property type="evidence" value="ECO:0007669"/>
    <property type="project" value="UniProtKB-SubCell"/>
</dbReference>
<dbReference type="InterPro" id="IPR034804">
    <property type="entry name" value="SQR/QFR_C/D"/>
</dbReference>
<dbReference type="EMBL" id="CP062310">
    <property type="protein sequence ID" value="QOJ79215.1"/>
    <property type="molecule type" value="Genomic_DNA"/>
</dbReference>
<sequence length="115" mass="12580">MLSPKKGAGWVLQVLTGALLTLLVTLHLVRVHVQGSYKGLPTYEEVLRAFKNPVTVALELALVGAVLYHALYGLHMVLVEAGILREDISRKILSVLGILIFTYTLALTLYLATKP</sequence>
<dbReference type="KEGG" id="thel:IG193_01770"/>
<keyword evidence="4" id="KW-0479">Metal-binding</keyword>
<dbReference type="RefSeq" id="WP_192819187.1">
    <property type="nucleotide sequence ID" value="NZ_CP062310.1"/>
</dbReference>
<dbReference type="Pfam" id="PF01127">
    <property type="entry name" value="Sdh_cyt"/>
    <property type="match status" value="1"/>
</dbReference>
<reference evidence="9 10" key="1">
    <citation type="submission" date="2020-10" db="EMBL/GenBank/DDBJ databases">
        <title>Thermofilum lucidum 3507LT sp. nov. a novel member of Thermofilaceae family isolated from Chile hot spring, and proposal of description order Thermofilales.</title>
        <authorList>
            <person name="Zayulina K.S."/>
            <person name="Elcheninov A.G."/>
            <person name="Toshchakov S.V."/>
            <person name="Kublanov I.V."/>
        </authorList>
    </citation>
    <scope>NUCLEOTIDE SEQUENCE [LARGE SCALE GENOMIC DNA]</scope>
    <source>
        <strain evidence="9 10">3507LT</strain>
    </source>
</reference>
<dbReference type="Gene3D" id="1.20.1300.10">
    <property type="entry name" value="Fumarate reductase/succinate dehydrogenase, transmembrane subunit"/>
    <property type="match status" value="1"/>
</dbReference>
<evidence type="ECO:0000256" key="2">
    <source>
        <dbReference type="ARBA" id="ARBA00022617"/>
    </source>
</evidence>
<name>A0A7L9FK86_9CREN</name>
<evidence type="ECO:0000256" key="1">
    <source>
        <dbReference type="ARBA" id="ARBA00004370"/>
    </source>
</evidence>
<accession>A0A7L9FK86</accession>
<dbReference type="SUPFAM" id="SSF81343">
    <property type="entry name" value="Fumarate reductase respiratory complex transmembrane subunits"/>
    <property type="match status" value="1"/>
</dbReference>
<gene>
    <name evidence="9" type="ORF">IG193_01770</name>
</gene>
<keyword evidence="7 8" id="KW-0472">Membrane</keyword>
<evidence type="ECO:0000256" key="5">
    <source>
        <dbReference type="ARBA" id="ARBA00022989"/>
    </source>
</evidence>
<keyword evidence="5 8" id="KW-1133">Transmembrane helix</keyword>
<feature type="transmembrane region" description="Helical" evidence="8">
    <location>
        <begin position="7"/>
        <end position="29"/>
    </location>
</feature>
<keyword evidence="6" id="KW-0408">Iron</keyword>
<dbReference type="GO" id="GO:0046872">
    <property type="term" value="F:metal ion binding"/>
    <property type="evidence" value="ECO:0007669"/>
    <property type="project" value="UniProtKB-KW"/>
</dbReference>
<dbReference type="Proteomes" id="UP000594121">
    <property type="component" value="Chromosome"/>
</dbReference>
<evidence type="ECO:0000256" key="6">
    <source>
        <dbReference type="ARBA" id="ARBA00023004"/>
    </source>
</evidence>
<evidence type="ECO:0008006" key="11">
    <source>
        <dbReference type="Google" id="ProtNLM"/>
    </source>
</evidence>
<dbReference type="InParanoid" id="A0A7L9FK86"/>
<keyword evidence="10" id="KW-1185">Reference proteome</keyword>
<evidence type="ECO:0000256" key="7">
    <source>
        <dbReference type="ARBA" id="ARBA00023136"/>
    </source>
</evidence>
<keyword evidence="2" id="KW-0349">Heme</keyword>
<feature type="transmembrane region" description="Helical" evidence="8">
    <location>
        <begin position="49"/>
        <end position="71"/>
    </location>
</feature>
<evidence type="ECO:0000313" key="9">
    <source>
        <dbReference type="EMBL" id="QOJ79215.1"/>
    </source>
</evidence>
<feature type="transmembrane region" description="Helical" evidence="8">
    <location>
        <begin position="92"/>
        <end position="112"/>
    </location>
</feature>
<comment type="subcellular location">
    <subcellularLocation>
        <location evidence="1">Membrane</location>
    </subcellularLocation>
</comment>
<dbReference type="InterPro" id="IPR000701">
    <property type="entry name" value="SuccDH_FuR_B_TM-su"/>
</dbReference>
<proteinExistence type="predicted"/>